<evidence type="ECO:0000256" key="1">
    <source>
        <dbReference type="ARBA" id="ARBA00006484"/>
    </source>
</evidence>
<protein>
    <submittedName>
        <fullName evidence="3">SDR family oxidoreductase</fullName>
        <ecNumber evidence="3">1.-.-.-</ecNumber>
    </submittedName>
</protein>
<dbReference type="PANTHER" id="PTHR43639">
    <property type="entry name" value="OXIDOREDUCTASE, SHORT-CHAIN DEHYDROGENASE/REDUCTASE FAMILY (AFU_ORTHOLOGUE AFUA_5G02870)"/>
    <property type="match status" value="1"/>
</dbReference>
<dbReference type="EC" id="1.-.-.-" evidence="3"/>
<dbReference type="InterPro" id="IPR002347">
    <property type="entry name" value="SDR_fam"/>
</dbReference>
<evidence type="ECO:0000256" key="2">
    <source>
        <dbReference type="ARBA" id="ARBA00023002"/>
    </source>
</evidence>
<dbReference type="EMBL" id="JAGRPV010000001">
    <property type="protein sequence ID" value="MDI4647441.1"/>
    <property type="molecule type" value="Genomic_DNA"/>
</dbReference>
<dbReference type="Pfam" id="PF13561">
    <property type="entry name" value="adh_short_C2"/>
    <property type="match status" value="1"/>
</dbReference>
<keyword evidence="4" id="KW-1185">Reference proteome</keyword>
<organism evidence="3 4">
    <name type="scientific">Cohnella hashimotonis</name>
    <dbReference type="NCBI Taxonomy" id="2826895"/>
    <lineage>
        <taxon>Bacteria</taxon>
        <taxon>Bacillati</taxon>
        <taxon>Bacillota</taxon>
        <taxon>Bacilli</taxon>
        <taxon>Bacillales</taxon>
        <taxon>Paenibacillaceae</taxon>
        <taxon>Cohnella</taxon>
    </lineage>
</organism>
<dbReference type="RefSeq" id="WP_282910205.1">
    <property type="nucleotide sequence ID" value="NZ_JAGRPV010000001.1"/>
</dbReference>
<dbReference type="InterPro" id="IPR036291">
    <property type="entry name" value="NAD(P)-bd_dom_sf"/>
</dbReference>
<evidence type="ECO:0000313" key="4">
    <source>
        <dbReference type="Proteomes" id="UP001161691"/>
    </source>
</evidence>
<dbReference type="SUPFAM" id="SSF51735">
    <property type="entry name" value="NAD(P)-binding Rossmann-fold domains"/>
    <property type="match status" value="1"/>
</dbReference>
<proteinExistence type="inferred from homology"/>
<gene>
    <name evidence="3" type="ORF">KB449_20895</name>
</gene>
<dbReference type="GO" id="GO:0016491">
    <property type="term" value="F:oxidoreductase activity"/>
    <property type="evidence" value="ECO:0007669"/>
    <property type="project" value="UniProtKB-KW"/>
</dbReference>
<accession>A0ABT6TKT0</accession>
<name>A0ABT6TKT0_9BACL</name>
<reference evidence="3" key="1">
    <citation type="submission" date="2023-04" db="EMBL/GenBank/DDBJ databases">
        <title>Comparative genomic analysis of Cohnella hashimotonis sp. nov., isolated from the International Space Station.</title>
        <authorList>
            <person name="Venkateswaran K."/>
            <person name="Simpson A."/>
        </authorList>
    </citation>
    <scope>NUCLEOTIDE SEQUENCE</scope>
    <source>
        <strain evidence="3">F6_2S_P_1</strain>
    </source>
</reference>
<dbReference type="PANTHER" id="PTHR43639:SF1">
    <property type="entry name" value="SHORT-CHAIN DEHYDROGENASE_REDUCTASE FAMILY PROTEIN"/>
    <property type="match status" value="1"/>
</dbReference>
<dbReference type="PRINTS" id="PR00080">
    <property type="entry name" value="SDRFAMILY"/>
</dbReference>
<sequence>MEEGIPVKKNALVTGGSRGIGKGIALALAKAGYDLAISHYLDEEGAEGTARQIADETGRRCCIFPGNLTESATASETVSRVVWEMGRISVLVNNAGICQFAAVQELTEDHLQLIMNLNFRAPLLMMREVSRHMIAEGVRGHIVNVTSSRAERAYPGDAVYGGLKAGLKRSSESAALDLAPFGIRVNCLAPGATQVRDFDQRKHHLDDKIPLGRRGLPADMGNAVVWLVSEKAAYITGIHLRVDGGLILPGLPE</sequence>
<keyword evidence="2 3" id="KW-0560">Oxidoreductase</keyword>
<comment type="similarity">
    <text evidence="1">Belongs to the short-chain dehydrogenases/reductases (SDR) family.</text>
</comment>
<dbReference type="PRINTS" id="PR00081">
    <property type="entry name" value="GDHRDH"/>
</dbReference>
<evidence type="ECO:0000313" key="3">
    <source>
        <dbReference type="EMBL" id="MDI4647441.1"/>
    </source>
</evidence>
<dbReference type="Gene3D" id="3.40.50.720">
    <property type="entry name" value="NAD(P)-binding Rossmann-like Domain"/>
    <property type="match status" value="1"/>
</dbReference>
<dbReference type="CDD" id="cd05233">
    <property type="entry name" value="SDR_c"/>
    <property type="match status" value="1"/>
</dbReference>
<comment type="caution">
    <text evidence="3">The sequence shown here is derived from an EMBL/GenBank/DDBJ whole genome shotgun (WGS) entry which is preliminary data.</text>
</comment>
<dbReference type="Proteomes" id="UP001161691">
    <property type="component" value="Unassembled WGS sequence"/>
</dbReference>